<dbReference type="InterPro" id="IPR027417">
    <property type="entry name" value="P-loop_NTPase"/>
</dbReference>
<reference evidence="9" key="1">
    <citation type="submission" date="2015-08" db="EMBL/GenBank/DDBJ databases">
        <title>Comparative genomics of the Campylobacter concisus group.</title>
        <authorList>
            <person name="Miller W.G."/>
            <person name="Yee E."/>
            <person name="Chapman M.H."/>
            <person name="Huynh S."/>
            <person name="Bono J.L."/>
            <person name="On S.L.W."/>
            <person name="St Leger J."/>
            <person name="Foster G."/>
            <person name="Parker C.T."/>
        </authorList>
    </citation>
    <scope>NUCLEOTIDE SEQUENCE [LARGE SCALE GENOMIC DNA]</scope>
    <source>
        <strain evidence="9">ATCC 33237</strain>
    </source>
</reference>
<reference evidence="7" key="2">
    <citation type="submission" date="2016-07" db="EMBL/GenBank/DDBJ databases">
        <title>Comparative genomics of the Campylobacter concisus group.</title>
        <authorList>
            <person name="Miller W.G."/>
            <person name="Yee E."/>
            <person name="Chapman M.H."/>
            <person name="Huynh S."/>
            <person name="Bono J.L."/>
            <person name="On S.L.W."/>
            <person name="StLeger J."/>
            <person name="Foster G."/>
            <person name="Parker C.T."/>
        </authorList>
    </citation>
    <scope>NUCLEOTIDE SEQUENCE</scope>
    <source>
        <strain evidence="7">ATCC 33237</strain>
    </source>
</reference>
<dbReference type="Gene3D" id="3.40.50.300">
    <property type="entry name" value="P-loop containing nucleotide triphosphate hydrolases"/>
    <property type="match status" value="1"/>
</dbReference>
<organism evidence="7 9">
    <name type="scientific">Campylobacter concisus</name>
    <dbReference type="NCBI Taxonomy" id="199"/>
    <lineage>
        <taxon>Bacteria</taxon>
        <taxon>Pseudomonadati</taxon>
        <taxon>Campylobacterota</taxon>
        <taxon>Epsilonproteobacteria</taxon>
        <taxon>Campylobacterales</taxon>
        <taxon>Campylobacteraceae</taxon>
        <taxon>Campylobacter</taxon>
    </lineage>
</organism>
<keyword evidence="5 7" id="KW-0067">ATP-binding</keyword>
<dbReference type="InterPro" id="IPR003439">
    <property type="entry name" value="ABC_transporter-like_ATP-bd"/>
</dbReference>
<dbReference type="SMART" id="SM00382">
    <property type="entry name" value="AAA"/>
    <property type="match status" value="1"/>
</dbReference>
<dbReference type="EMBL" id="CP049274">
    <property type="protein sequence ID" value="QPH85227.1"/>
    <property type="molecule type" value="Genomic_DNA"/>
</dbReference>
<dbReference type="PANTHER" id="PTHR42711:SF5">
    <property type="entry name" value="ABC TRANSPORTER ATP-BINDING PROTEIN NATA"/>
    <property type="match status" value="1"/>
</dbReference>
<dbReference type="KEGG" id="ccoc:CCON33237_1702"/>
<keyword evidence="2" id="KW-0813">Transport</keyword>
<dbReference type="PATRIC" id="fig|199.248.peg.1755"/>
<sequence>MIDIKEVTKIFGSQRILDNVSLNVKSGEKIAILGQNGAGKSSLMRIILGEFIPNSGSIAINGVNTLKDRKGALKFISFVPQTPPPLKFNLRELCEFVCKSSNVKFEEIEKFSKLLELDLHANLNKPFYKLSGGMKQKMLIAIAFAKDSEILMFDEPTANLDVKARLSFKNLLDNFTQNKTLVFISHRIDEIANLLDRCVYMDLGKIIKEENLRSKSE</sequence>
<protein>
    <submittedName>
        <fullName evidence="8">ABC transporter ATP-binding protein</fullName>
    </submittedName>
    <submittedName>
        <fullName evidence="7">Copper ABC transporter NosDFY, putative ATP-binding protein NosF</fullName>
    </submittedName>
</protein>
<evidence type="ECO:0000313" key="7">
    <source>
        <dbReference type="EMBL" id="ALF48342.1"/>
    </source>
</evidence>
<name>A0A0M3V2V0_9BACT</name>
<dbReference type="SUPFAM" id="SSF52540">
    <property type="entry name" value="P-loop containing nucleoside triphosphate hydrolases"/>
    <property type="match status" value="1"/>
</dbReference>
<dbReference type="InterPro" id="IPR003593">
    <property type="entry name" value="AAA+_ATPase"/>
</dbReference>
<evidence type="ECO:0000259" key="6">
    <source>
        <dbReference type="PROSITE" id="PS50893"/>
    </source>
</evidence>
<feature type="domain" description="ABC transporter" evidence="6">
    <location>
        <begin position="2"/>
        <end position="217"/>
    </location>
</feature>
<dbReference type="InterPro" id="IPR017871">
    <property type="entry name" value="ABC_transporter-like_CS"/>
</dbReference>
<dbReference type="GO" id="GO:0016887">
    <property type="term" value="F:ATP hydrolysis activity"/>
    <property type="evidence" value="ECO:0007669"/>
    <property type="project" value="InterPro"/>
</dbReference>
<dbReference type="Pfam" id="PF00005">
    <property type="entry name" value="ABC_tran"/>
    <property type="match status" value="1"/>
</dbReference>
<dbReference type="EMBL" id="CP012541">
    <property type="protein sequence ID" value="ALF48342.1"/>
    <property type="molecule type" value="Genomic_DNA"/>
</dbReference>
<evidence type="ECO:0000256" key="4">
    <source>
        <dbReference type="ARBA" id="ARBA00022741"/>
    </source>
</evidence>
<dbReference type="PROSITE" id="PS00211">
    <property type="entry name" value="ABC_TRANSPORTER_1"/>
    <property type="match status" value="1"/>
</dbReference>
<dbReference type="Proteomes" id="UP000066049">
    <property type="component" value="Chromosome"/>
</dbReference>
<dbReference type="InterPro" id="IPR050763">
    <property type="entry name" value="ABC_transporter_ATP-binding"/>
</dbReference>
<keyword evidence="4" id="KW-0547">Nucleotide-binding</keyword>
<accession>A0A0M3V2V0</accession>
<dbReference type="PANTHER" id="PTHR42711">
    <property type="entry name" value="ABC TRANSPORTER ATP-BINDING PROTEIN"/>
    <property type="match status" value="1"/>
</dbReference>
<dbReference type="Proteomes" id="UP000594630">
    <property type="component" value="Chromosome"/>
</dbReference>
<dbReference type="CDD" id="cd03230">
    <property type="entry name" value="ABC_DR_subfamily_A"/>
    <property type="match status" value="1"/>
</dbReference>
<dbReference type="RefSeq" id="WP_054197251.1">
    <property type="nucleotide sequence ID" value="NZ_CABMKQ010000033.1"/>
</dbReference>
<reference evidence="8 10" key="3">
    <citation type="journal article" date="2018" name="Emerg. Microbes Infect.">
        <title>Genomic analysis of oral Campylobacter concisus strains identified a potential bacterial molecular marker associated with active Crohn's disease.</title>
        <authorList>
            <person name="Liu F."/>
            <person name="Ma R."/>
            <person name="Tay C.Y.A."/>
            <person name="Octavia S."/>
            <person name="Lan R."/>
            <person name="Chung H.K.L."/>
            <person name="Riordan S.M."/>
            <person name="Grimm M.C."/>
            <person name="Leong R.W."/>
            <person name="Tanaka M.M."/>
            <person name="Connor S."/>
            <person name="Zhang L."/>
        </authorList>
    </citation>
    <scope>NUCLEOTIDE SEQUENCE [LARGE SCALE GENOMIC DNA]</scope>
    <source>
        <strain evidence="8 10">P10CDO-S2</strain>
    </source>
</reference>
<gene>
    <name evidence="7" type="primary">nosF</name>
    <name evidence="7" type="ORF">CCON33237_1702</name>
    <name evidence="8" type="ORF">CVT06_09105</name>
</gene>
<evidence type="ECO:0000256" key="2">
    <source>
        <dbReference type="ARBA" id="ARBA00022448"/>
    </source>
</evidence>
<dbReference type="GeneID" id="28663383"/>
<comment type="similarity">
    <text evidence="1">Belongs to the ABC transporter superfamily.</text>
</comment>
<keyword evidence="3" id="KW-0536">Nodulation</keyword>
<evidence type="ECO:0000256" key="5">
    <source>
        <dbReference type="ARBA" id="ARBA00022840"/>
    </source>
</evidence>
<evidence type="ECO:0000313" key="10">
    <source>
        <dbReference type="Proteomes" id="UP000594630"/>
    </source>
</evidence>
<proteinExistence type="inferred from homology"/>
<evidence type="ECO:0000256" key="1">
    <source>
        <dbReference type="ARBA" id="ARBA00005417"/>
    </source>
</evidence>
<dbReference type="AlphaFoldDB" id="A0A0M3V2V0"/>
<evidence type="ECO:0000313" key="9">
    <source>
        <dbReference type="Proteomes" id="UP000066049"/>
    </source>
</evidence>
<evidence type="ECO:0000256" key="3">
    <source>
        <dbReference type="ARBA" id="ARBA00022458"/>
    </source>
</evidence>
<evidence type="ECO:0000313" key="8">
    <source>
        <dbReference type="EMBL" id="QPH85227.1"/>
    </source>
</evidence>
<dbReference type="PROSITE" id="PS50893">
    <property type="entry name" value="ABC_TRANSPORTER_2"/>
    <property type="match status" value="1"/>
</dbReference>
<reference evidence="8" key="4">
    <citation type="submission" date="2020-02" db="EMBL/GenBank/DDBJ databases">
        <title>Analysis of Completed Campylobacter concisus Genomes Identified Genomospecies Features, Novel plasmids and Their Association with Severe Ulcerative Colitis.</title>
        <authorList>
            <person name="Zhang L."/>
        </authorList>
    </citation>
    <scope>NUCLEOTIDE SEQUENCE</scope>
    <source>
        <strain evidence="8">P10CDO-S2</strain>
    </source>
</reference>
<dbReference type="GO" id="GO:0005524">
    <property type="term" value="F:ATP binding"/>
    <property type="evidence" value="ECO:0007669"/>
    <property type="project" value="UniProtKB-KW"/>
</dbReference>